<comment type="caution">
    <text evidence="11">The sequence shown here is derived from an EMBL/GenBank/DDBJ whole genome shotgun (WGS) entry which is preliminary data.</text>
</comment>
<keyword evidence="5 9" id="KW-0472">Membrane</keyword>
<evidence type="ECO:0000256" key="2">
    <source>
        <dbReference type="ARBA" id="ARBA00022692"/>
    </source>
</evidence>
<feature type="transmembrane region" description="Helical" evidence="9">
    <location>
        <begin position="59"/>
        <end position="84"/>
    </location>
</feature>
<protein>
    <recommendedName>
        <fullName evidence="10">Immunoglobulin V-set domain-containing protein</fullName>
    </recommendedName>
</protein>
<name>A0A9Q1AYV6_9SAUR</name>
<dbReference type="InterPro" id="IPR036179">
    <property type="entry name" value="Ig-like_dom_sf"/>
</dbReference>
<evidence type="ECO:0000256" key="7">
    <source>
        <dbReference type="ARBA" id="ARBA00023180"/>
    </source>
</evidence>
<proteinExistence type="predicted"/>
<dbReference type="OrthoDB" id="7225082at2759"/>
<evidence type="ECO:0000313" key="12">
    <source>
        <dbReference type="Proteomes" id="UP001142489"/>
    </source>
</evidence>
<evidence type="ECO:0000256" key="4">
    <source>
        <dbReference type="ARBA" id="ARBA00022989"/>
    </source>
</evidence>
<dbReference type="PANTHER" id="PTHR13869">
    <property type="entry name" value="MYELIN P0 RELATED"/>
    <property type="match status" value="1"/>
</dbReference>
<keyword evidence="4 9" id="KW-1133">Transmembrane helix</keyword>
<gene>
    <name evidence="11" type="ORF">JRQ81_019797</name>
</gene>
<dbReference type="InterPro" id="IPR000920">
    <property type="entry name" value="Myelin_P0-rel"/>
</dbReference>
<evidence type="ECO:0000259" key="10">
    <source>
        <dbReference type="Pfam" id="PF07686"/>
    </source>
</evidence>
<keyword evidence="8" id="KW-0393">Immunoglobulin domain</keyword>
<evidence type="ECO:0000256" key="8">
    <source>
        <dbReference type="ARBA" id="ARBA00023319"/>
    </source>
</evidence>
<feature type="domain" description="Immunoglobulin V-set" evidence="10">
    <location>
        <begin position="6"/>
        <end position="46"/>
    </location>
</feature>
<dbReference type="AlphaFoldDB" id="A0A9Q1AYV6"/>
<dbReference type="EMBL" id="JAPFRF010000010">
    <property type="protein sequence ID" value="KAJ7320286.1"/>
    <property type="molecule type" value="Genomic_DNA"/>
</dbReference>
<dbReference type="InterPro" id="IPR013783">
    <property type="entry name" value="Ig-like_fold"/>
</dbReference>
<evidence type="ECO:0000313" key="11">
    <source>
        <dbReference type="EMBL" id="KAJ7320286.1"/>
    </source>
</evidence>
<dbReference type="PANTHER" id="PTHR13869:SF38">
    <property type="entry name" value="NATURAL CYTOTOXICITY TRIGGERING RECEPTOR 3"/>
    <property type="match status" value="1"/>
</dbReference>
<sequence length="172" mass="18989">MIGNLSEGDASLTIVNVTTSDHGTYFCQVILPTGEVVTGDGTKLRIQRAMGFFGIEESIGTIIGVLAASIGGLVVLIIVLVPHLKKCRPCAKRTSHEGLEKTQCSEVAIFIQLAELCTNYSTEETNVMNMKLKLCIFLFQKIHIPFNAIYSYNYIQDKNDHKENLARRHSVG</sequence>
<comment type="subcellular location">
    <subcellularLocation>
        <location evidence="1">Membrane</location>
        <topology evidence="1">Single-pass type I membrane protein</topology>
    </subcellularLocation>
</comment>
<evidence type="ECO:0000256" key="5">
    <source>
        <dbReference type="ARBA" id="ARBA00023136"/>
    </source>
</evidence>
<evidence type="ECO:0000256" key="3">
    <source>
        <dbReference type="ARBA" id="ARBA00022729"/>
    </source>
</evidence>
<keyword evidence="7" id="KW-0325">Glycoprotein</keyword>
<dbReference type="SUPFAM" id="SSF48726">
    <property type="entry name" value="Immunoglobulin"/>
    <property type="match status" value="1"/>
</dbReference>
<organism evidence="11 12">
    <name type="scientific">Phrynocephalus forsythii</name>
    <dbReference type="NCBI Taxonomy" id="171643"/>
    <lineage>
        <taxon>Eukaryota</taxon>
        <taxon>Metazoa</taxon>
        <taxon>Chordata</taxon>
        <taxon>Craniata</taxon>
        <taxon>Vertebrata</taxon>
        <taxon>Euteleostomi</taxon>
        <taxon>Lepidosauria</taxon>
        <taxon>Squamata</taxon>
        <taxon>Bifurcata</taxon>
        <taxon>Unidentata</taxon>
        <taxon>Episquamata</taxon>
        <taxon>Toxicofera</taxon>
        <taxon>Iguania</taxon>
        <taxon>Acrodonta</taxon>
        <taxon>Agamidae</taxon>
        <taxon>Agaminae</taxon>
        <taxon>Phrynocephalus</taxon>
    </lineage>
</organism>
<evidence type="ECO:0000256" key="6">
    <source>
        <dbReference type="ARBA" id="ARBA00023157"/>
    </source>
</evidence>
<keyword evidence="3" id="KW-0732">Signal</keyword>
<keyword evidence="12" id="KW-1185">Reference proteome</keyword>
<evidence type="ECO:0000256" key="9">
    <source>
        <dbReference type="SAM" id="Phobius"/>
    </source>
</evidence>
<evidence type="ECO:0000256" key="1">
    <source>
        <dbReference type="ARBA" id="ARBA00004479"/>
    </source>
</evidence>
<dbReference type="Gene3D" id="2.60.40.10">
    <property type="entry name" value="Immunoglobulins"/>
    <property type="match status" value="1"/>
</dbReference>
<keyword evidence="2 9" id="KW-0812">Transmembrane</keyword>
<keyword evidence="6" id="KW-1015">Disulfide bond</keyword>
<dbReference type="Proteomes" id="UP001142489">
    <property type="component" value="Unassembled WGS sequence"/>
</dbReference>
<reference evidence="11" key="1">
    <citation type="journal article" date="2023" name="DNA Res.">
        <title>Chromosome-level genome assembly of Phrynocephalus forsythii using third-generation DNA sequencing and Hi-C analysis.</title>
        <authorList>
            <person name="Qi Y."/>
            <person name="Zhao W."/>
            <person name="Zhao Y."/>
            <person name="Niu C."/>
            <person name="Cao S."/>
            <person name="Zhang Y."/>
        </authorList>
    </citation>
    <scope>NUCLEOTIDE SEQUENCE</scope>
    <source>
        <tissue evidence="11">Muscle</tissue>
    </source>
</reference>
<dbReference type="InterPro" id="IPR013106">
    <property type="entry name" value="Ig_V-set"/>
</dbReference>
<accession>A0A9Q1AYV6</accession>
<dbReference type="Pfam" id="PF07686">
    <property type="entry name" value="V-set"/>
    <property type="match status" value="1"/>
</dbReference>
<dbReference type="GO" id="GO:0005886">
    <property type="term" value="C:plasma membrane"/>
    <property type="evidence" value="ECO:0007669"/>
    <property type="project" value="TreeGrafter"/>
</dbReference>